<evidence type="ECO:0000313" key="2">
    <source>
        <dbReference type="Proteomes" id="UP000232722"/>
    </source>
</evidence>
<sequence length="80" mass="9765">MFENTRARNTRYFSWQRSGHRVQGSSKLRRRNGCIKPFKIRFKMKPGWMDFTLFFLCLYYKKHINFFGSLSILFRSTNIT</sequence>
<gene>
    <name evidence="1" type="ORF">RhiirA5_20487</name>
</gene>
<accession>A0A2N0P967</accession>
<name>A0A2N0P967_9GLOM</name>
<proteinExistence type="predicted"/>
<evidence type="ECO:0000313" key="1">
    <source>
        <dbReference type="EMBL" id="PKC03379.1"/>
    </source>
</evidence>
<dbReference type="EMBL" id="LLXJ01001196">
    <property type="protein sequence ID" value="PKC03379.1"/>
    <property type="molecule type" value="Genomic_DNA"/>
</dbReference>
<reference evidence="1 2" key="1">
    <citation type="submission" date="2016-04" db="EMBL/GenBank/DDBJ databases">
        <title>Genome analyses suggest a sexual origin of heterokaryosis in a supposedly ancient asexual fungus.</title>
        <authorList>
            <person name="Ropars J."/>
            <person name="Sedzielewska K."/>
            <person name="Noel J."/>
            <person name="Charron P."/>
            <person name="Farinelli L."/>
            <person name="Marton T."/>
            <person name="Kruger M."/>
            <person name="Pelin A."/>
            <person name="Brachmann A."/>
            <person name="Corradi N."/>
        </authorList>
    </citation>
    <scope>NUCLEOTIDE SEQUENCE [LARGE SCALE GENOMIC DNA]</scope>
    <source>
        <strain evidence="1 2">A5</strain>
    </source>
</reference>
<dbReference type="Proteomes" id="UP000232722">
    <property type="component" value="Unassembled WGS sequence"/>
</dbReference>
<dbReference type="AlphaFoldDB" id="A0A2N0P967"/>
<reference evidence="1 2" key="2">
    <citation type="submission" date="2017-09" db="EMBL/GenBank/DDBJ databases">
        <title>Extensive intraspecific genome diversity in a model arbuscular mycorrhizal fungus.</title>
        <authorList>
            <person name="Chen E.C."/>
            <person name="Morin E."/>
            <person name="Beaudet D."/>
            <person name="Noel J."/>
            <person name="Ndikumana S."/>
            <person name="Charron P."/>
            <person name="St-Onge C."/>
            <person name="Giorgi J."/>
            <person name="Grigoriev I.V."/>
            <person name="Roux C."/>
            <person name="Martin F.M."/>
            <person name="Corradi N."/>
        </authorList>
    </citation>
    <scope>NUCLEOTIDE SEQUENCE [LARGE SCALE GENOMIC DNA]</scope>
    <source>
        <strain evidence="1 2">A5</strain>
    </source>
</reference>
<organism evidence="1 2">
    <name type="scientific">Rhizophagus irregularis</name>
    <dbReference type="NCBI Taxonomy" id="588596"/>
    <lineage>
        <taxon>Eukaryota</taxon>
        <taxon>Fungi</taxon>
        <taxon>Fungi incertae sedis</taxon>
        <taxon>Mucoromycota</taxon>
        <taxon>Glomeromycotina</taxon>
        <taxon>Glomeromycetes</taxon>
        <taxon>Glomerales</taxon>
        <taxon>Glomeraceae</taxon>
        <taxon>Rhizophagus</taxon>
    </lineage>
</organism>
<protein>
    <submittedName>
        <fullName evidence="1">Uncharacterized protein</fullName>
    </submittedName>
</protein>
<comment type="caution">
    <text evidence="1">The sequence shown here is derived from an EMBL/GenBank/DDBJ whole genome shotgun (WGS) entry which is preliminary data.</text>
</comment>